<dbReference type="InterPro" id="IPR037046">
    <property type="entry name" value="AlkA_N_sf"/>
</dbReference>
<dbReference type="SMART" id="SM00478">
    <property type="entry name" value="ENDO3c"/>
    <property type="match status" value="1"/>
</dbReference>
<protein>
    <recommendedName>
        <fullName evidence="2">DNA-3-methyladenine glycosylase II</fullName>
        <ecNumber evidence="2">3.2.2.21</ecNumber>
    </recommendedName>
</protein>
<dbReference type="EC" id="3.2.2.21" evidence="2"/>
<comment type="catalytic activity">
    <reaction evidence="1">
        <text>Hydrolysis of alkylated DNA, releasing 3-methyladenine, 3-methylguanine, 7-methylguanine and 7-methyladenine.</text>
        <dbReference type="EC" id="3.2.2.21"/>
    </reaction>
</comment>
<keyword evidence="4" id="KW-0234">DNA repair</keyword>
<dbReference type="GO" id="GO:0006307">
    <property type="term" value="P:DNA alkylation repair"/>
    <property type="evidence" value="ECO:0007669"/>
    <property type="project" value="TreeGrafter"/>
</dbReference>
<sequence>MLYKKIGELFPKPPFDFEKTIRFLGGFPPTKKEQTLNENHLTKAILMNDQIFVFDLQSEGDIENPKLIYTIFSDKDISDKSLKMLEKKIDHFLSLSDDLKEFYTLASEDPWFQHINKKLYGYHQVKFLTPFESACWAIFTQKTPTNIAKEIKMRFCENFGQSLEINNQCYSAFPEPVNILRASEEEVTEMVKNKRKTQYLMSVCEAFSDVDEQFLTDGDYDEVEYWLKAIKGIGEWSASFILIRGIGRMERLPVSEKMLLKVFSETYKGDQDVKVIANHYGNWKGYWAHYLRALGAFTK</sequence>
<evidence type="ECO:0000313" key="6">
    <source>
        <dbReference type="EMBL" id="GGE50324.1"/>
    </source>
</evidence>
<keyword evidence="7" id="KW-1185">Reference proteome</keyword>
<keyword evidence="3" id="KW-0227">DNA damage</keyword>
<dbReference type="GO" id="GO:0043916">
    <property type="term" value="F:DNA-7-methylguanine glycosylase activity"/>
    <property type="evidence" value="ECO:0007669"/>
    <property type="project" value="TreeGrafter"/>
</dbReference>
<dbReference type="Gene3D" id="1.10.340.30">
    <property type="entry name" value="Hypothetical protein, domain 2"/>
    <property type="match status" value="1"/>
</dbReference>
<dbReference type="EMBL" id="BMIR01000017">
    <property type="protein sequence ID" value="GGE50324.1"/>
    <property type="molecule type" value="Genomic_DNA"/>
</dbReference>
<dbReference type="GO" id="GO:0032993">
    <property type="term" value="C:protein-DNA complex"/>
    <property type="evidence" value="ECO:0007669"/>
    <property type="project" value="TreeGrafter"/>
</dbReference>
<evidence type="ECO:0000256" key="3">
    <source>
        <dbReference type="ARBA" id="ARBA00022763"/>
    </source>
</evidence>
<reference evidence="6" key="2">
    <citation type="submission" date="2020-09" db="EMBL/GenBank/DDBJ databases">
        <authorList>
            <person name="Sun Q."/>
            <person name="Zhou Y."/>
        </authorList>
    </citation>
    <scope>NUCLEOTIDE SEQUENCE</scope>
    <source>
        <strain evidence="6">CGMCC 1.15371</strain>
    </source>
</reference>
<organism evidence="6 7">
    <name type="scientific">Pullulanibacillus camelliae</name>
    <dbReference type="NCBI Taxonomy" id="1707096"/>
    <lineage>
        <taxon>Bacteria</taxon>
        <taxon>Bacillati</taxon>
        <taxon>Bacillota</taxon>
        <taxon>Bacilli</taxon>
        <taxon>Bacillales</taxon>
        <taxon>Sporolactobacillaceae</taxon>
        <taxon>Pullulanibacillus</taxon>
    </lineage>
</organism>
<dbReference type="Proteomes" id="UP000628775">
    <property type="component" value="Unassembled WGS sequence"/>
</dbReference>
<evidence type="ECO:0000313" key="7">
    <source>
        <dbReference type="Proteomes" id="UP000628775"/>
    </source>
</evidence>
<evidence type="ECO:0000256" key="1">
    <source>
        <dbReference type="ARBA" id="ARBA00000086"/>
    </source>
</evidence>
<dbReference type="RefSeq" id="WP_188696346.1">
    <property type="nucleotide sequence ID" value="NZ_BMIR01000017.1"/>
</dbReference>
<evidence type="ECO:0000256" key="2">
    <source>
        <dbReference type="ARBA" id="ARBA00012000"/>
    </source>
</evidence>
<dbReference type="GO" id="GO:0006285">
    <property type="term" value="P:base-excision repair, AP site formation"/>
    <property type="evidence" value="ECO:0007669"/>
    <property type="project" value="TreeGrafter"/>
</dbReference>
<comment type="caution">
    <text evidence="6">The sequence shown here is derived from an EMBL/GenBank/DDBJ whole genome shotgun (WGS) entry which is preliminary data.</text>
</comment>
<dbReference type="InterPro" id="IPR003265">
    <property type="entry name" value="HhH-GPD_domain"/>
</dbReference>
<feature type="domain" description="HhH-GPD" evidence="5">
    <location>
        <begin position="139"/>
        <end position="296"/>
    </location>
</feature>
<dbReference type="PANTHER" id="PTHR43003:SF5">
    <property type="entry name" value="DNA-3-METHYLADENINE GLYCOSYLASE"/>
    <property type="match status" value="1"/>
</dbReference>
<dbReference type="Pfam" id="PF00730">
    <property type="entry name" value="HhH-GPD"/>
    <property type="match status" value="1"/>
</dbReference>
<name>A0A8J3E060_9BACL</name>
<evidence type="ECO:0000259" key="5">
    <source>
        <dbReference type="SMART" id="SM00478"/>
    </source>
</evidence>
<dbReference type="InterPro" id="IPR051912">
    <property type="entry name" value="Alkylbase_DNA_Glycosylase/TA"/>
</dbReference>
<dbReference type="PANTHER" id="PTHR43003">
    <property type="entry name" value="DNA-3-METHYLADENINE GLYCOSYLASE"/>
    <property type="match status" value="1"/>
</dbReference>
<dbReference type="InterPro" id="IPR011257">
    <property type="entry name" value="DNA_glycosylase"/>
</dbReference>
<proteinExistence type="predicted"/>
<accession>A0A8J3E060</accession>
<dbReference type="AlphaFoldDB" id="A0A8J3E060"/>
<dbReference type="Gene3D" id="3.30.310.20">
    <property type="entry name" value="DNA-3-methyladenine glycosylase AlkA, N-terminal domain"/>
    <property type="match status" value="1"/>
</dbReference>
<dbReference type="GO" id="GO:0008725">
    <property type="term" value="F:DNA-3-methyladenine glycosylase activity"/>
    <property type="evidence" value="ECO:0007669"/>
    <property type="project" value="TreeGrafter"/>
</dbReference>
<evidence type="ECO:0000256" key="4">
    <source>
        <dbReference type="ARBA" id="ARBA00023204"/>
    </source>
</evidence>
<dbReference type="SUPFAM" id="SSF48150">
    <property type="entry name" value="DNA-glycosylase"/>
    <property type="match status" value="1"/>
</dbReference>
<gene>
    <name evidence="6" type="ORF">GCM10011391_31340</name>
</gene>
<reference evidence="6" key="1">
    <citation type="journal article" date="2014" name="Int. J. Syst. Evol. Microbiol.">
        <title>Complete genome sequence of Corynebacterium casei LMG S-19264T (=DSM 44701T), isolated from a smear-ripened cheese.</title>
        <authorList>
            <consortium name="US DOE Joint Genome Institute (JGI-PGF)"/>
            <person name="Walter F."/>
            <person name="Albersmeier A."/>
            <person name="Kalinowski J."/>
            <person name="Ruckert C."/>
        </authorList>
    </citation>
    <scope>NUCLEOTIDE SEQUENCE</scope>
    <source>
        <strain evidence="6">CGMCC 1.15371</strain>
    </source>
</reference>
<dbReference type="GO" id="GO:0032131">
    <property type="term" value="F:alkylated DNA binding"/>
    <property type="evidence" value="ECO:0007669"/>
    <property type="project" value="TreeGrafter"/>
</dbReference>